<proteinExistence type="predicted"/>
<dbReference type="PROSITE" id="PS51098">
    <property type="entry name" value="PTS_EIIB_TYPE_1"/>
    <property type="match status" value="1"/>
</dbReference>
<feature type="transmembrane region" description="Helical" evidence="17">
    <location>
        <begin position="352"/>
        <end position="374"/>
    </location>
</feature>
<evidence type="ECO:0000256" key="2">
    <source>
        <dbReference type="ARBA" id="ARBA00022448"/>
    </source>
</evidence>
<dbReference type="FunFam" id="2.70.70.10:FF:000001">
    <property type="entry name" value="PTS system glucose-specific IIA component"/>
    <property type="match status" value="1"/>
</dbReference>
<keyword evidence="3" id="KW-1003">Cell membrane</keyword>
<feature type="domain" description="PTS EIIC type-1" evidence="20">
    <location>
        <begin position="128"/>
        <end position="484"/>
    </location>
</feature>
<dbReference type="Gene3D" id="3.30.1360.60">
    <property type="entry name" value="Glucose permease domain IIB"/>
    <property type="match status" value="1"/>
</dbReference>
<keyword evidence="9 17" id="KW-1133">Transmembrane helix</keyword>
<dbReference type="GO" id="GO:0016301">
    <property type="term" value="F:kinase activity"/>
    <property type="evidence" value="ECO:0007669"/>
    <property type="project" value="UniProtKB-KW"/>
</dbReference>
<dbReference type="SUPFAM" id="SSF55604">
    <property type="entry name" value="Glucose permease domain IIB"/>
    <property type="match status" value="1"/>
</dbReference>
<dbReference type="PROSITE" id="PS51093">
    <property type="entry name" value="PTS_EIIA_TYPE_1"/>
    <property type="match status" value="1"/>
</dbReference>
<dbReference type="CDD" id="cd00212">
    <property type="entry name" value="PTS_IIB_glc"/>
    <property type="match status" value="1"/>
</dbReference>
<evidence type="ECO:0000313" key="22">
    <source>
        <dbReference type="Proteomes" id="UP000182835"/>
    </source>
</evidence>
<dbReference type="EC" id="2.7.1.211" evidence="11"/>
<comment type="function">
    <text evidence="12">The phosphoenolpyruvate-dependent sugar phosphotransferase system (sugar PTS), a major carbohydrate active transport system, catalyzes the phosphorylation of incoming sugar substrates concomitantly with their translocation across the cell membrane. This system is involved in sucrose transport.</text>
</comment>
<comment type="caution">
    <text evidence="21">The sequence shown here is derived from an EMBL/GenBank/DDBJ whole genome shotgun (WGS) entry which is preliminary data.</text>
</comment>
<feature type="transmembrane region" description="Helical" evidence="17">
    <location>
        <begin position="267"/>
        <end position="292"/>
    </location>
</feature>
<dbReference type="Pfam" id="PF00358">
    <property type="entry name" value="PTS_EIIA_1"/>
    <property type="match status" value="1"/>
</dbReference>
<feature type="transmembrane region" description="Helical" evidence="17">
    <location>
        <begin position="451"/>
        <end position="472"/>
    </location>
</feature>
<organism evidence="21 22">
    <name type="scientific">Enterococcus canintestini</name>
    <dbReference type="NCBI Taxonomy" id="317010"/>
    <lineage>
        <taxon>Bacteria</taxon>
        <taxon>Bacillati</taxon>
        <taxon>Bacillota</taxon>
        <taxon>Bacilli</taxon>
        <taxon>Lactobacillales</taxon>
        <taxon>Enterococcaceae</taxon>
        <taxon>Enterococcus</taxon>
    </lineage>
</organism>
<evidence type="ECO:0000256" key="10">
    <source>
        <dbReference type="ARBA" id="ARBA00023136"/>
    </source>
</evidence>
<dbReference type="PROSITE" id="PS00371">
    <property type="entry name" value="PTS_EIIA_TYPE_1_HIS"/>
    <property type="match status" value="1"/>
</dbReference>
<dbReference type="InterPro" id="IPR011055">
    <property type="entry name" value="Dup_hybrid_motif"/>
</dbReference>
<dbReference type="NCBIfam" id="TIGR01996">
    <property type="entry name" value="PTS-II-BC-sucr"/>
    <property type="match status" value="1"/>
</dbReference>
<dbReference type="PANTHER" id="PTHR30175:SF4">
    <property type="entry name" value="PTS SYSTEM TREHALOSE-SPECIFIC EIIBC COMPONENT"/>
    <property type="match status" value="1"/>
</dbReference>
<evidence type="ECO:0000259" key="20">
    <source>
        <dbReference type="PROSITE" id="PS51103"/>
    </source>
</evidence>
<dbReference type="PROSITE" id="PS51103">
    <property type="entry name" value="PTS_EIIC_TYPE_1"/>
    <property type="match status" value="1"/>
</dbReference>
<dbReference type="NCBIfam" id="TIGR00826">
    <property type="entry name" value="EIIB_glc"/>
    <property type="match status" value="1"/>
</dbReference>
<dbReference type="AlphaFoldDB" id="A0A1L8R6W1"/>
<feature type="transmembrane region" description="Helical" evidence="17">
    <location>
        <begin position="312"/>
        <end position="331"/>
    </location>
</feature>
<evidence type="ECO:0000259" key="18">
    <source>
        <dbReference type="PROSITE" id="PS51093"/>
    </source>
</evidence>
<keyword evidence="10 17" id="KW-0472">Membrane</keyword>
<dbReference type="Pfam" id="PF02378">
    <property type="entry name" value="PTS_EIIC"/>
    <property type="match status" value="1"/>
</dbReference>
<evidence type="ECO:0000256" key="5">
    <source>
        <dbReference type="ARBA" id="ARBA00022679"/>
    </source>
</evidence>
<dbReference type="Proteomes" id="UP000182835">
    <property type="component" value="Unassembled WGS sequence"/>
</dbReference>
<feature type="domain" description="PTS EIIA type-1" evidence="18">
    <location>
        <begin position="525"/>
        <end position="629"/>
    </location>
</feature>
<dbReference type="EMBL" id="JXKG01000007">
    <property type="protein sequence ID" value="OJG15499.1"/>
    <property type="molecule type" value="Genomic_DNA"/>
</dbReference>
<keyword evidence="4" id="KW-0762">Sugar transport</keyword>
<dbReference type="InterPro" id="IPR010973">
    <property type="entry name" value="PTS_IIBC_sucr"/>
</dbReference>
<feature type="transmembrane region" description="Helical" evidence="17">
    <location>
        <begin position="195"/>
        <end position="215"/>
    </location>
</feature>
<dbReference type="GO" id="GO:0005886">
    <property type="term" value="C:plasma membrane"/>
    <property type="evidence" value="ECO:0007669"/>
    <property type="project" value="UniProtKB-SubCell"/>
</dbReference>
<evidence type="ECO:0000256" key="13">
    <source>
        <dbReference type="ARBA" id="ARBA00048931"/>
    </source>
</evidence>
<dbReference type="NCBIfam" id="TIGR00830">
    <property type="entry name" value="PTBA"/>
    <property type="match status" value="1"/>
</dbReference>
<keyword evidence="8" id="KW-0418">Kinase</keyword>
<feature type="transmembrane region" description="Helical" evidence="17">
    <location>
        <begin position="235"/>
        <end position="255"/>
    </location>
</feature>
<evidence type="ECO:0000256" key="1">
    <source>
        <dbReference type="ARBA" id="ARBA00004651"/>
    </source>
</evidence>
<dbReference type="Gene3D" id="2.70.70.10">
    <property type="entry name" value="Glucose Permease (Domain IIA)"/>
    <property type="match status" value="1"/>
</dbReference>
<reference evidence="21 22" key="1">
    <citation type="submission" date="2014-12" db="EMBL/GenBank/DDBJ databases">
        <title>Draft genome sequences of 29 type strains of Enterococci.</title>
        <authorList>
            <person name="Zhong Z."/>
            <person name="Sun Z."/>
            <person name="Liu W."/>
            <person name="Zhang W."/>
            <person name="Zhang H."/>
        </authorList>
    </citation>
    <scope>NUCLEOTIDE SEQUENCE [LARGE SCALE GENOMIC DNA]</scope>
    <source>
        <strain evidence="21 22">DSM 21207</strain>
    </source>
</reference>
<dbReference type="FunFam" id="3.30.1360.60:FF:000001">
    <property type="entry name" value="PTS system glucose-specific IIBC component PtsG"/>
    <property type="match status" value="1"/>
</dbReference>
<accession>A0A1L8R6W1</accession>
<feature type="transmembrane region" description="Helical" evidence="17">
    <location>
        <begin position="386"/>
        <end position="405"/>
    </location>
</feature>
<keyword evidence="5" id="KW-0808">Transferase</keyword>
<dbReference type="Pfam" id="PF00367">
    <property type="entry name" value="PTS_EIIB"/>
    <property type="match status" value="1"/>
</dbReference>
<sequence length="658" mass="69604">MNLGGKKMDYKKVAEEITQALGKDNVLAAAHCATRLRLVLKDSSKVDQNALDNNDAVKGTFEANDQFQIIIGAGDVNYVYEEFVKLTGTKEASTADMKAIASNGKKNNPAMAFIKVLSDIFVPIVPALVAGGLLMAINNVLTAQHLFGPQSVVEMFPGVQDFASIINLLASAPFAFLPILVGFSATRRFGGNPYLGAAMGMVMVMPDLVNGYGVANAIADGSMPYWNIFGLQVAQAGYQGSVLPVLAVSFILANLEKFFHKRLANAFDFTFTPMLAIIITGFLTFTVVGPIMRGVGDGLTYGLTWLYDTTGAIGLGIFGLFYSPIVITGLHQSFPAIETTLLADVAKTGGSFIFPVASMANVAQGAATLAIMLLTKNEKQKSLATSASISAMLGITEPAIFGVNLKLKFPFICGMIASGIACVVIGLFHVLSVAMGPASVIGFISIAPKSIPFFMLGILVSIVVGFTTTYLYGKKNMALLADEATPKADVAVAINEDPAPMKTPKDEVLASAVTGTAIALENVDDPVFSTEMMGKGIAIKPKEGIIYAPADGELTVVYDAKHAYGLMTTQGAEVLIHIGIDTVNLNGVGFTTQRKYGELVKKGDVLGTFDLKALQEAGYDDTVMEIVTNTQAYAAVDVLNKTQVVAGEDLLVVSEVQR</sequence>
<evidence type="ECO:0000256" key="16">
    <source>
        <dbReference type="PROSITE-ProRule" id="PRU00421"/>
    </source>
</evidence>
<evidence type="ECO:0000256" key="8">
    <source>
        <dbReference type="ARBA" id="ARBA00022777"/>
    </source>
</evidence>
<feature type="transmembrane region" description="Helical" evidence="17">
    <location>
        <begin position="162"/>
        <end position="183"/>
    </location>
</feature>
<dbReference type="GO" id="GO:0009401">
    <property type="term" value="P:phosphoenolpyruvate-dependent sugar phosphotransferase system"/>
    <property type="evidence" value="ECO:0007669"/>
    <property type="project" value="UniProtKB-KW"/>
</dbReference>
<evidence type="ECO:0000256" key="15">
    <source>
        <dbReference type="ARBA" id="ARBA00081008"/>
    </source>
</evidence>
<evidence type="ECO:0000256" key="17">
    <source>
        <dbReference type="SAM" id="Phobius"/>
    </source>
</evidence>
<evidence type="ECO:0000256" key="7">
    <source>
        <dbReference type="ARBA" id="ARBA00022692"/>
    </source>
</evidence>
<keyword evidence="2" id="KW-0813">Transport</keyword>
<name>A0A1L8R6W1_9ENTE</name>
<dbReference type="SUPFAM" id="SSF51261">
    <property type="entry name" value="Duplicated hybrid motif"/>
    <property type="match status" value="1"/>
</dbReference>
<dbReference type="InterPro" id="IPR050558">
    <property type="entry name" value="PTS_Sugar-Specific_Components"/>
</dbReference>
<comment type="subcellular location">
    <subcellularLocation>
        <location evidence="1">Cell membrane</location>
        <topology evidence="1">Multi-pass membrane protein</topology>
    </subcellularLocation>
</comment>
<dbReference type="PROSITE" id="PS01035">
    <property type="entry name" value="PTS_EIIB_TYPE_1_CYS"/>
    <property type="match status" value="1"/>
</dbReference>
<dbReference type="InterPro" id="IPR013013">
    <property type="entry name" value="PTS_EIIC_1"/>
</dbReference>
<dbReference type="InterPro" id="IPR018113">
    <property type="entry name" value="PTrfase_EIIB_Cys"/>
</dbReference>
<feature type="transmembrane region" description="Helical" evidence="17">
    <location>
        <begin position="120"/>
        <end position="142"/>
    </location>
</feature>
<dbReference type="InterPro" id="IPR001996">
    <property type="entry name" value="PTS_IIB_1"/>
</dbReference>
<protein>
    <recommendedName>
        <fullName evidence="14">PTS system sucrose-specific EIIBCA component</fullName>
        <ecNumber evidence="11">2.7.1.211</ecNumber>
    </recommendedName>
    <alternativeName>
        <fullName evidence="15">EIIBCA-Scr</fullName>
    </alternativeName>
</protein>
<dbReference type="PANTHER" id="PTHR30175">
    <property type="entry name" value="PHOSPHOTRANSFERASE SYSTEM TRANSPORT PROTEIN"/>
    <property type="match status" value="1"/>
</dbReference>
<evidence type="ECO:0000259" key="19">
    <source>
        <dbReference type="PROSITE" id="PS51098"/>
    </source>
</evidence>
<dbReference type="STRING" id="317010.RU96_GL002312"/>
<dbReference type="InterPro" id="IPR036878">
    <property type="entry name" value="Glu_permease_IIB"/>
</dbReference>
<dbReference type="GO" id="GO:0090589">
    <property type="term" value="F:protein-phosphocysteine-trehalose phosphotransferase system transporter activity"/>
    <property type="evidence" value="ECO:0007669"/>
    <property type="project" value="TreeGrafter"/>
</dbReference>
<evidence type="ECO:0000256" key="9">
    <source>
        <dbReference type="ARBA" id="ARBA00022989"/>
    </source>
</evidence>
<evidence type="ECO:0000256" key="11">
    <source>
        <dbReference type="ARBA" id="ARBA00044053"/>
    </source>
</evidence>
<keyword evidence="6" id="KW-0598">Phosphotransferase system</keyword>
<dbReference type="InterPro" id="IPR001127">
    <property type="entry name" value="PTS_EIIA_1_perm"/>
</dbReference>
<dbReference type="GO" id="GO:0008982">
    <property type="term" value="F:protein-N(PI)-phosphohistidine-sugar phosphotransferase activity"/>
    <property type="evidence" value="ECO:0007669"/>
    <property type="project" value="InterPro"/>
</dbReference>
<evidence type="ECO:0000256" key="4">
    <source>
        <dbReference type="ARBA" id="ARBA00022597"/>
    </source>
</evidence>
<keyword evidence="7 17" id="KW-0812">Transmembrane</keyword>
<feature type="domain" description="PTS EIIB type-1" evidence="19">
    <location>
        <begin position="10"/>
        <end position="93"/>
    </location>
</feature>
<evidence type="ECO:0000313" key="21">
    <source>
        <dbReference type="EMBL" id="OJG15499.1"/>
    </source>
</evidence>
<feature type="active site" description="Phosphocysteine intermediate; for EIIB activity" evidence="16">
    <location>
        <position position="32"/>
    </location>
</feature>
<evidence type="ECO:0000256" key="6">
    <source>
        <dbReference type="ARBA" id="ARBA00022683"/>
    </source>
</evidence>
<dbReference type="InterPro" id="IPR003352">
    <property type="entry name" value="PTS_EIIC"/>
</dbReference>
<comment type="catalytic activity">
    <reaction evidence="13">
        <text>N(pros)-phospho-L-histidyl-[protein](out) + sucrose = sucrose 6(G)-phosphate(in) + L-histidyl-[protein]</text>
        <dbReference type="Rhea" id="RHEA:49236"/>
        <dbReference type="Rhea" id="RHEA-COMP:9745"/>
        <dbReference type="Rhea" id="RHEA-COMP:9746"/>
        <dbReference type="ChEBI" id="CHEBI:17992"/>
        <dbReference type="ChEBI" id="CHEBI:29979"/>
        <dbReference type="ChEBI" id="CHEBI:64837"/>
        <dbReference type="ChEBI" id="CHEBI:91002"/>
        <dbReference type="EC" id="2.7.1.211"/>
    </reaction>
</comment>
<evidence type="ECO:0000256" key="3">
    <source>
        <dbReference type="ARBA" id="ARBA00022475"/>
    </source>
</evidence>
<feature type="transmembrane region" description="Helical" evidence="17">
    <location>
        <begin position="412"/>
        <end position="431"/>
    </location>
</feature>
<dbReference type="GO" id="GO:0015771">
    <property type="term" value="P:trehalose transport"/>
    <property type="evidence" value="ECO:0007669"/>
    <property type="project" value="TreeGrafter"/>
</dbReference>
<gene>
    <name evidence="21" type="ORF">RU96_GL002312</name>
</gene>
<evidence type="ECO:0000256" key="14">
    <source>
        <dbReference type="ARBA" id="ARBA00074554"/>
    </source>
</evidence>
<evidence type="ECO:0000256" key="12">
    <source>
        <dbReference type="ARBA" id="ARBA00045139"/>
    </source>
</evidence>